<comment type="caution">
    <text evidence="11">The sequence shown here is derived from an EMBL/GenBank/DDBJ whole genome shotgun (WGS) entry which is preliminary data.</text>
</comment>
<evidence type="ECO:0000256" key="3">
    <source>
        <dbReference type="ARBA" id="ARBA00022553"/>
    </source>
</evidence>
<feature type="transmembrane region" description="Helical" evidence="9">
    <location>
        <begin position="12"/>
        <end position="28"/>
    </location>
</feature>
<keyword evidence="3" id="KW-0597">Phosphoprotein</keyword>
<dbReference type="Proteomes" id="UP000579281">
    <property type="component" value="Unassembled WGS sequence"/>
</dbReference>
<dbReference type="InterPro" id="IPR004358">
    <property type="entry name" value="Sig_transdc_His_kin-like_C"/>
</dbReference>
<dbReference type="InterPro" id="IPR005467">
    <property type="entry name" value="His_kinase_dom"/>
</dbReference>
<dbReference type="SMART" id="SM00388">
    <property type="entry name" value="HisKA"/>
    <property type="match status" value="1"/>
</dbReference>
<feature type="transmembrane region" description="Helical" evidence="9">
    <location>
        <begin position="88"/>
        <end position="105"/>
    </location>
</feature>
<keyword evidence="9" id="KW-0472">Membrane</keyword>
<dbReference type="InterPro" id="IPR003661">
    <property type="entry name" value="HisK_dim/P_dom"/>
</dbReference>
<dbReference type="Pfam" id="PF00989">
    <property type="entry name" value="PAS"/>
    <property type="match status" value="1"/>
</dbReference>
<feature type="transmembrane region" description="Helical" evidence="9">
    <location>
        <begin position="59"/>
        <end position="82"/>
    </location>
</feature>
<keyword evidence="8" id="KW-0902">Two-component regulatory system</keyword>
<dbReference type="InterPro" id="IPR036890">
    <property type="entry name" value="HATPase_C_sf"/>
</dbReference>
<keyword evidence="9" id="KW-0812">Transmembrane</keyword>
<comment type="catalytic activity">
    <reaction evidence="1">
        <text>ATP + protein L-histidine = ADP + protein N-phospho-L-histidine.</text>
        <dbReference type="EC" id="2.7.13.3"/>
    </reaction>
</comment>
<evidence type="ECO:0000313" key="12">
    <source>
        <dbReference type="Proteomes" id="UP000579281"/>
    </source>
</evidence>
<keyword evidence="9" id="KW-1133">Transmembrane helix</keyword>
<dbReference type="EC" id="2.7.13.3" evidence="2"/>
<dbReference type="SUPFAM" id="SSF55874">
    <property type="entry name" value="ATPase domain of HSP90 chaperone/DNA topoisomerase II/histidine kinase"/>
    <property type="match status" value="1"/>
</dbReference>
<evidence type="ECO:0000256" key="7">
    <source>
        <dbReference type="ARBA" id="ARBA00022840"/>
    </source>
</evidence>
<sequence length="472" mass="53359">MKKILLKYKYEIVIFLFIAGVSIIHYLYGYKDVPYHSVYRLLYTVPIIMGAYKYGFRGGVLVALIVGLVYSPHILLAVNLSSPTINELIDVFFFFSIGVVTGILFERKNRELEDIKGSLARYILLEKYTNGIIESIKSGVVAVNNDMFITIINQGATDILGIDENCIGQSFLKTIVCCEQVKTKAIESIRQNKIIENIEIDVKIANKETNIRVNIYPLNLENMNKGLVMIFDDITELNKLQKHVQRNDKLVALGELSTGIAHEIRNPLAIIKAVAQTMKGEAERSTEAVKELEIIDEEVERANRIVKSLMDFAKPNKDEMSLCAVDILMEDVITITSQYIKRNEVTINYYRDKIPEIVASKELLKQAFINLIFNATDAMPNGGELTITVRNLNHQWIQIIFQDTGIGIEESHIKKVFNPFFTTKEEGTGLGLSIVHRIVEEHNGVIDVFSKVGEGSRFELLLPIDKEVSIHS</sequence>
<organism evidence="11 12">
    <name type="scientific">Anaerosolibacter carboniphilus</name>
    <dbReference type="NCBI Taxonomy" id="1417629"/>
    <lineage>
        <taxon>Bacteria</taxon>
        <taxon>Bacillati</taxon>
        <taxon>Bacillota</taxon>
        <taxon>Clostridia</taxon>
        <taxon>Peptostreptococcales</taxon>
        <taxon>Thermotaleaceae</taxon>
        <taxon>Anaerosolibacter</taxon>
    </lineage>
</organism>
<evidence type="ECO:0000256" key="9">
    <source>
        <dbReference type="SAM" id="Phobius"/>
    </source>
</evidence>
<dbReference type="Gene3D" id="1.10.287.130">
    <property type="match status" value="1"/>
</dbReference>
<evidence type="ECO:0000259" key="10">
    <source>
        <dbReference type="PROSITE" id="PS50109"/>
    </source>
</evidence>
<dbReference type="GO" id="GO:0005524">
    <property type="term" value="F:ATP binding"/>
    <property type="evidence" value="ECO:0007669"/>
    <property type="project" value="UniProtKB-KW"/>
</dbReference>
<evidence type="ECO:0000256" key="5">
    <source>
        <dbReference type="ARBA" id="ARBA00022741"/>
    </source>
</evidence>
<dbReference type="PRINTS" id="PR00344">
    <property type="entry name" value="BCTRLSENSOR"/>
</dbReference>
<dbReference type="SMART" id="SM00387">
    <property type="entry name" value="HATPase_c"/>
    <property type="match status" value="1"/>
</dbReference>
<keyword evidence="7" id="KW-0067">ATP-binding</keyword>
<dbReference type="RefSeq" id="WP_184309760.1">
    <property type="nucleotide sequence ID" value="NZ_JACHEN010000007.1"/>
</dbReference>
<dbReference type="EMBL" id="JACHEN010000007">
    <property type="protein sequence ID" value="MBB6215457.1"/>
    <property type="molecule type" value="Genomic_DNA"/>
</dbReference>
<proteinExistence type="predicted"/>
<keyword evidence="6 11" id="KW-0418">Kinase</keyword>
<gene>
    <name evidence="11" type="ORF">HNQ80_001546</name>
</gene>
<dbReference type="PROSITE" id="PS50109">
    <property type="entry name" value="HIS_KIN"/>
    <property type="match status" value="1"/>
</dbReference>
<feature type="domain" description="Histidine kinase" evidence="10">
    <location>
        <begin position="259"/>
        <end position="466"/>
    </location>
</feature>
<dbReference type="Gene3D" id="3.30.565.10">
    <property type="entry name" value="Histidine kinase-like ATPase, C-terminal domain"/>
    <property type="match status" value="1"/>
</dbReference>
<keyword evidence="5" id="KW-0547">Nucleotide-binding</keyword>
<dbReference type="Gene3D" id="3.30.450.20">
    <property type="entry name" value="PAS domain"/>
    <property type="match status" value="1"/>
</dbReference>
<accession>A0A841KPU4</accession>
<evidence type="ECO:0000256" key="1">
    <source>
        <dbReference type="ARBA" id="ARBA00000085"/>
    </source>
</evidence>
<dbReference type="Pfam" id="PF02518">
    <property type="entry name" value="HATPase_c"/>
    <property type="match status" value="1"/>
</dbReference>
<reference evidence="11 12" key="1">
    <citation type="submission" date="2020-08" db="EMBL/GenBank/DDBJ databases">
        <title>Genomic Encyclopedia of Type Strains, Phase IV (KMG-IV): sequencing the most valuable type-strain genomes for metagenomic binning, comparative biology and taxonomic classification.</title>
        <authorList>
            <person name="Goeker M."/>
        </authorList>
    </citation>
    <scope>NUCLEOTIDE SEQUENCE [LARGE SCALE GENOMIC DNA]</scope>
    <source>
        <strain evidence="11 12">DSM 103526</strain>
    </source>
</reference>
<protein>
    <recommendedName>
        <fullName evidence="2">histidine kinase</fullName>
        <ecNumber evidence="2">2.7.13.3</ecNumber>
    </recommendedName>
</protein>
<keyword evidence="12" id="KW-1185">Reference proteome</keyword>
<dbReference type="GO" id="GO:0006355">
    <property type="term" value="P:regulation of DNA-templated transcription"/>
    <property type="evidence" value="ECO:0007669"/>
    <property type="project" value="InterPro"/>
</dbReference>
<dbReference type="GO" id="GO:0000155">
    <property type="term" value="F:phosphorelay sensor kinase activity"/>
    <property type="evidence" value="ECO:0007669"/>
    <property type="project" value="InterPro"/>
</dbReference>
<evidence type="ECO:0000256" key="6">
    <source>
        <dbReference type="ARBA" id="ARBA00022777"/>
    </source>
</evidence>
<name>A0A841KPU4_9FIRM</name>
<dbReference type="Pfam" id="PF00512">
    <property type="entry name" value="HisKA"/>
    <property type="match status" value="1"/>
</dbReference>
<dbReference type="SUPFAM" id="SSF55785">
    <property type="entry name" value="PYP-like sensor domain (PAS domain)"/>
    <property type="match status" value="1"/>
</dbReference>
<evidence type="ECO:0000256" key="2">
    <source>
        <dbReference type="ARBA" id="ARBA00012438"/>
    </source>
</evidence>
<keyword evidence="4" id="KW-0808">Transferase</keyword>
<dbReference type="CDD" id="cd00082">
    <property type="entry name" value="HisKA"/>
    <property type="match status" value="1"/>
</dbReference>
<dbReference type="PANTHER" id="PTHR43065:SF10">
    <property type="entry name" value="PEROXIDE STRESS-ACTIVATED HISTIDINE KINASE MAK3"/>
    <property type="match status" value="1"/>
</dbReference>
<dbReference type="InterPro" id="IPR003594">
    <property type="entry name" value="HATPase_dom"/>
</dbReference>
<evidence type="ECO:0000256" key="8">
    <source>
        <dbReference type="ARBA" id="ARBA00023012"/>
    </source>
</evidence>
<dbReference type="SUPFAM" id="SSF47384">
    <property type="entry name" value="Homodimeric domain of signal transducing histidine kinase"/>
    <property type="match status" value="1"/>
</dbReference>
<dbReference type="AlphaFoldDB" id="A0A841KPU4"/>
<dbReference type="InterPro" id="IPR013767">
    <property type="entry name" value="PAS_fold"/>
</dbReference>
<evidence type="ECO:0000313" key="11">
    <source>
        <dbReference type="EMBL" id="MBB6215457.1"/>
    </source>
</evidence>
<evidence type="ECO:0000256" key="4">
    <source>
        <dbReference type="ARBA" id="ARBA00022679"/>
    </source>
</evidence>
<dbReference type="PANTHER" id="PTHR43065">
    <property type="entry name" value="SENSOR HISTIDINE KINASE"/>
    <property type="match status" value="1"/>
</dbReference>
<dbReference type="InterPro" id="IPR035965">
    <property type="entry name" value="PAS-like_dom_sf"/>
</dbReference>
<dbReference type="InterPro" id="IPR036097">
    <property type="entry name" value="HisK_dim/P_sf"/>
</dbReference>